<dbReference type="RefSeq" id="WP_289503853.1">
    <property type="nucleotide sequence ID" value="NZ_CP116805.1"/>
</dbReference>
<dbReference type="InterPro" id="IPR040853">
    <property type="entry name" value="RapA2_cadherin-like"/>
</dbReference>
<dbReference type="PROSITE" id="PS00330">
    <property type="entry name" value="HEMOLYSIN_CALCIUM"/>
    <property type="match status" value="4"/>
</dbReference>
<dbReference type="InterPro" id="IPR015919">
    <property type="entry name" value="Cadherin-like_sf"/>
</dbReference>
<dbReference type="Proteomes" id="UP001217500">
    <property type="component" value="Chromosome"/>
</dbReference>
<evidence type="ECO:0000256" key="3">
    <source>
        <dbReference type="SAM" id="MobiDB-lite"/>
    </source>
</evidence>
<evidence type="ECO:0000313" key="6">
    <source>
        <dbReference type="Proteomes" id="UP001217500"/>
    </source>
</evidence>
<dbReference type="Pfam" id="PF00353">
    <property type="entry name" value="HemolysinCabind"/>
    <property type="match status" value="3"/>
</dbReference>
<accession>A0AAF0BKC9</accession>
<dbReference type="Pfam" id="PF14252">
    <property type="entry name" value="DUF4347"/>
    <property type="match status" value="1"/>
</dbReference>
<gene>
    <name evidence="5" type="ORF">PH603_16470</name>
</gene>
<keyword evidence="2" id="KW-0964">Secreted</keyword>
<organism evidence="5 6">
    <name type="scientific">Gimibacter soli</name>
    <dbReference type="NCBI Taxonomy" id="3024400"/>
    <lineage>
        <taxon>Bacteria</taxon>
        <taxon>Pseudomonadati</taxon>
        <taxon>Pseudomonadota</taxon>
        <taxon>Alphaproteobacteria</taxon>
        <taxon>Kordiimonadales</taxon>
        <taxon>Temperatibacteraceae</taxon>
        <taxon>Gimibacter</taxon>
    </lineage>
</organism>
<dbReference type="Gene3D" id="2.150.10.10">
    <property type="entry name" value="Serralysin-like metalloprotease, C-terminal"/>
    <property type="match status" value="3"/>
</dbReference>
<dbReference type="InterPro" id="IPR050557">
    <property type="entry name" value="RTX_toxin/Mannuronan_C5-epim"/>
</dbReference>
<dbReference type="SUPFAM" id="SSF51120">
    <property type="entry name" value="beta-Roll"/>
    <property type="match status" value="1"/>
</dbReference>
<sequence>MPDDIDLKFSTREATDALEPQLVSGGGTLIVVDTSVAGFEKLLDGLSPDAEVLLFDGANGGLADLATALGGRAGLSSIQIVSHGGEGALVFGTDTVTADNIEDHSDALATIGKALGEGGDLLLYGCEVGGGGTGQAFIDAVAKATGADVAASDDLTGSVAAGGDWDLEIRTGDIEAETPFSDAALADFSGVLAIPGTINFSSIGTAGSLGGANSVNASATDSGYTLTLDGASASTYMGFGRGYTSSGETMLTLSFNGGYQFSATSIYLYNVSGTNDSFKITSDQGDSVTTGTYADSAGGTINLTGFDNITKLYIYAVDNSGYFSIDNLAISSISAPNNAPTVSGAPSDVTVTEDTASNLDLSAVTFADADGDSLTVTLAVGAGTMAASSGGSVTVGGSGTGTMTLSGTAANINTFLDTASNIQYTGASNANGDDATTLTITPNDGTVDGTPANVNIDITAVNDAPTISGAPSDVTVTEDTASNLDLSAITLADVEGDSLTVTLAAGAGTMAASSGGGVTVGGSGTGTMTLSGTVANINTFLDTASNIQYTGASNANGNDATTVTITPNDGTVNGTPAVVNIDITAVNDAPTISGAPSDVTVTEDTASDLDLSAVTFADVEGDSLTVTLAAGAGTMAASSGGGVTIGGSGTGTMTLTGTVANINTYLDTASNIQYTGASNAAGNDATTLTITPNDGTDDGTPAVVNIDITGVNDDPSGAGAPSDITVAEDTASSVDFSGISFTDVDGDTVTVKVSAGAGTFGLANPAPYSLAASGNGTGTFTLTGTIADIESYFDTPSNVTYATASNVTGNDVTTIAVTINDGNGGGDIAVGTVNVDSAAVNDAPTFAGLDGTPSFTEGGSAVTLDSDVTVADLELDAAADFAGASLTIARNGGADTTDTFGFGASGSFAVSGGDLQAGGLTFATFTDVNGTLTINFTSSGTTATGALVDAVLQAITYQNTSNTPPATAQMDWTFSDGNSASAQGTGDNPGTVTGSTTVSITGVNDEPTLTATGGDPTYVEGAGAADLFNTVSASTVESGQTVSGLTLTVTNLSDGASEILAADGTSIALTNGNSGTTATNSLSYSVSVTGGTATVTLSGGTMSEAAVTTLVDGLGYQNTSDDPTTGSSRVVTITSMADSGGTANGGDDTASLAISSTVSLTPVNDAPSVGNVFGDSASEIVAGTGAENVTDLDDATVTNADSADYNGGFLTIAQDSGTANGSWSVDGANVTSGGDGVISAGETIMVGGVSVGTVHATNDGQGGNTLEIDFDTANATSANIQTLIQNLNYSGPSGLGARDFTLTLNDGDGTANGGDQDASGAFTITMTPNPPVISNMDGDSATWTEGGSAVALDTGTAASITDADSSDFDGGNLTVSYQSGQQNEDRITLNTSGTVTLSAGMTAGSTVSVGGTAIGTINVGATGGAGEDLTITFNSDATVARVQTLVQALQYDNVGGDTPTDGDREIRITVTDAGSNAASGSADVTINVDPVNDNPSATGVPTDVTVTEDTASNLNISAISLSDDSGVASVTVTLAVNAGTMTASSGGGVTVTGSGTGSLSLAGTIADIDTWLNTASNVQYTGASNAAGNDAATLTITANDGGNTGSGGGGNVTLGTVNIDITGVNDAPTSSGGTASGTAGKSLTFAASNFAFADVDSGDTLASIRIDTLPATGILKLNGVDVTLNQVITAANIAQLTYTGDAAGSYTFTYSVNDGTTFAAAPATMTVSLVNAGNLAPAAPQLSGQTVAENAAGATIGTLTAVDPEGGAVTFTVSDSRFEVIGSTLKLKAGVSLDFETEPAVNILVTARDALGLTSSRGFNIQVSDAAEQTGSNGNDTLVGTDFDDFIKPGGGNDRIDSGNGRDTINGGTGDDTIHGGDDDDLLLGGVGNDSVRGDAGNDLIYAGRFDLGDDRVLGDEGSDTLGGGRGDDTVMGGAGDDLLWGREGDDNLAGGEGDDLIYNGDGNDTVVGGAGDDTLWANAGDDILSGGDGADTFLFGMLVGHDVISDFDVDEDALDFRQSGSGFTVLDDLIAAASETSVDGVAGVLIDLGGENSVFLAGLDLADLNDVTALF</sequence>
<dbReference type="GO" id="GO:0007156">
    <property type="term" value="P:homophilic cell adhesion via plasma membrane adhesion molecules"/>
    <property type="evidence" value="ECO:0007669"/>
    <property type="project" value="InterPro"/>
</dbReference>
<dbReference type="InterPro" id="IPR025592">
    <property type="entry name" value="DUF4347"/>
</dbReference>
<feature type="domain" description="Cadherin" evidence="4">
    <location>
        <begin position="718"/>
        <end position="846"/>
    </location>
</feature>
<proteinExistence type="predicted"/>
<protein>
    <submittedName>
        <fullName evidence="5">DUF4347 domain-containing protein</fullName>
    </submittedName>
</protein>
<evidence type="ECO:0000259" key="4">
    <source>
        <dbReference type="PROSITE" id="PS50268"/>
    </source>
</evidence>
<dbReference type="SUPFAM" id="SSF49313">
    <property type="entry name" value="Cadherin-like"/>
    <property type="match status" value="1"/>
</dbReference>
<dbReference type="PANTHER" id="PTHR38340:SF1">
    <property type="entry name" value="S-LAYER PROTEIN"/>
    <property type="match status" value="1"/>
</dbReference>
<dbReference type="EMBL" id="CP116805">
    <property type="protein sequence ID" value="WCL54134.1"/>
    <property type="molecule type" value="Genomic_DNA"/>
</dbReference>
<dbReference type="CDD" id="cd11304">
    <property type="entry name" value="Cadherin_repeat"/>
    <property type="match status" value="2"/>
</dbReference>
<feature type="domain" description="Cadherin" evidence="4">
    <location>
        <begin position="1347"/>
        <end position="1503"/>
    </location>
</feature>
<dbReference type="InterPro" id="IPR002126">
    <property type="entry name" value="Cadherin-like_dom"/>
</dbReference>
<reference evidence="5" key="1">
    <citation type="submission" date="2023-01" db="EMBL/GenBank/DDBJ databases">
        <title>The genome sequence of Kordiimonadaceae bacterium 6D33.</title>
        <authorList>
            <person name="Liu Y."/>
        </authorList>
    </citation>
    <scope>NUCLEOTIDE SEQUENCE</scope>
    <source>
        <strain evidence="5">6D33</strain>
    </source>
</reference>
<dbReference type="PROSITE" id="PS50268">
    <property type="entry name" value="CADHERIN_2"/>
    <property type="match status" value="2"/>
</dbReference>
<evidence type="ECO:0000256" key="2">
    <source>
        <dbReference type="ARBA" id="ARBA00022525"/>
    </source>
</evidence>
<evidence type="ECO:0000256" key="1">
    <source>
        <dbReference type="ARBA" id="ARBA00004613"/>
    </source>
</evidence>
<dbReference type="InterPro" id="IPR001343">
    <property type="entry name" value="Hemolysn_Ca-bd"/>
</dbReference>
<feature type="region of interest" description="Disordered" evidence="3">
    <location>
        <begin position="1850"/>
        <end position="1877"/>
    </location>
</feature>
<dbReference type="KEGG" id="gso:PH603_16470"/>
<dbReference type="InterPro" id="IPR011049">
    <property type="entry name" value="Serralysin-like_metalloprot_C"/>
</dbReference>
<dbReference type="GO" id="GO:0005509">
    <property type="term" value="F:calcium ion binding"/>
    <property type="evidence" value="ECO:0007669"/>
    <property type="project" value="InterPro"/>
</dbReference>
<dbReference type="GO" id="GO:0016020">
    <property type="term" value="C:membrane"/>
    <property type="evidence" value="ECO:0007669"/>
    <property type="project" value="InterPro"/>
</dbReference>
<dbReference type="InterPro" id="IPR018511">
    <property type="entry name" value="Hemolysin-typ_Ca-bd_CS"/>
</dbReference>
<dbReference type="GO" id="GO:0005576">
    <property type="term" value="C:extracellular region"/>
    <property type="evidence" value="ECO:0007669"/>
    <property type="project" value="UniProtKB-SubCell"/>
</dbReference>
<comment type="subcellular location">
    <subcellularLocation>
        <location evidence="1">Secreted</location>
    </subcellularLocation>
</comment>
<name>A0AAF0BKC9_9PROT</name>
<dbReference type="Pfam" id="PF17803">
    <property type="entry name" value="Cadherin_4"/>
    <property type="match status" value="1"/>
</dbReference>
<dbReference type="PANTHER" id="PTHR38340">
    <property type="entry name" value="S-LAYER PROTEIN"/>
    <property type="match status" value="1"/>
</dbReference>
<dbReference type="PRINTS" id="PR00313">
    <property type="entry name" value="CABNDNGRPT"/>
</dbReference>
<evidence type="ECO:0000313" key="5">
    <source>
        <dbReference type="EMBL" id="WCL54134.1"/>
    </source>
</evidence>
<keyword evidence="6" id="KW-1185">Reference proteome</keyword>